<proteinExistence type="predicted"/>
<sequence>MPARFPIADTRVRCGCAGWSIPAVGRARFGTGATVLQPYATRFDAVEINSSFYRPHRASTYARWADSVPEDFRFSVKLPRSISHDARLRGTGPLLDAFLAQAGALGTRLGCLLVQLPPSAAFDARVAARFFALRRRRWQGAVVCEPRHASWLLPAAVAVALPTRHRIARCAADPAPVPRAATPDASVAPPYWRWHGSARVYYSSDDERALQALADAVRATPHVARQPPAERGVIFDNTAAGLAVPNARRLQAMLWVERGV</sequence>
<name>A0ABZ0DEM2_9XANT</name>
<accession>A0ABZ0DEM2</accession>
<dbReference type="Proteomes" id="UP001304534">
    <property type="component" value="Chromosome"/>
</dbReference>
<dbReference type="Gene3D" id="3.20.20.410">
    <property type="entry name" value="Protein of unknown function UPF0759"/>
    <property type="match status" value="1"/>
</dbReference>
<evidence type="ECO:0000313" key="1">
    <source>
        <dbReference type="EMBL" id="WOB27077.1"/>
    </source>
</evidence>
<organism evidence="1 2">
    <name type="scientific">Xanthomonas dyei</name>
    <dbReference type="NCBI Taxonomy" id="743699"/>
    <lineage>
        <taxon>Bacteria</taxon>
        <taxon>Pseudomonadati</taxon>
        <taxon>Pseudomonadota</taxon>
        <taxon>Gammaproteobacteria</taxon>
        <taxon>Lysobacterales</taxon>
        <taxon>Lysobacteraceae</taxon>
        <taxon>Xanthomonas</taxon>
    </lineage>
</organism>
<reference evidence="1 2" key="1">
    <citation type="submission" date="2022-08" db="EMBL/GenBank/DDBJ databases">
        <title>Whole genome sequencing-based tracing of a 2022 introduction and outbreak of Xanthomonas hortorum pv. pelargonii.</title>
        <authorList>
            <person name="Iruegas-Bocardo F."/>
            <person name="Weisberg A.K."/>
            <person name="Riutta E.R."/>
            <person name="Kilday K."/>
            <person name="Bonkowski J.C."/>
            <person name="Creswell T."/>
            <person name="Daughtrey M.L."/>
            <person name="Rane K."/>
            <person name="Grunwald N.J."/>
            <person name="Chang J.H."/>
            <person name="Putnam M.L."/>
        </authorList>
    </citation>
    <scope>NUCLEOTIDE SEQUENCE [LARGE SCALE GENOMIC DNA]</scope>
    <source>
        <strain evidence="1 2">22-325</strain>
    </source>
</reference>
<dbReference type="InterPro" id="IPR036520">
    <property type="entry name" value="UPF0759_sf"/>
</dbReference>
<gene>
    <name evidence="1" type="ORF">NYR99_03615</name>
</gene>
<protein>
    <submittedName>
        <fullName evidence="1">DUF72 domain-containing protein</fullName>
    </submittedName>
</protein>
<evidence type="ECO:0000313" key="2">
    <source>
        <dbReference type="Proteomes" id="UP001304534"/>
    </source>
</evidence>
<dbReference type="PANTHER" id="PTHR30348">
    <property type="entry name" value="UNCHARACTERIZED PROTEIN YECE"/>
    <property type="match status" value="1"/>
</dbReference>
<dbReference type="EMBL" id="CP103840">
    <property type="protein sequence ID" value="WOB27077.1"/>
    <property type="molecule type" value="Genomic_DNA"/>
</dbReference>
<dbReference type="SUPFAM" id="SSF117396">
    <property type="entry name" value="TM1631-like"/>
    <property type="match status" value="1"/>
</dbReference>
<keyword evidence="2" id="KW-1185">Reference proteome</keyword>
<dbReference type="PANTHER" id="PTHR30348:SF14">
    <property type="entry name" value="BLR8050 PROTEIN"/>
    <property type="match status" value="1"/>
</dbReference>
<dbReference type="GeneID" id="95582929"/>
<dbReference type="Pfam" id="PF01904">
    <property type="entry name" value="DUF72"/>
    <property type="match status" value="1"/>
</dbReference>
<dbReference type="RefSeq" id="WP_316690215.1">
    <property type="nucleotide sequence ID" value="NZ_CP103837.1"/>
</dbReference>
<dbReference type="InterPro" id="IPR002763">
    <property type="entry name" value="DUF72"/>
</dbReference>